<evidence type="ECO:0000313" key="2">
    <source>
        <dbReference type="Proteomes" id="UP000190037"/>
    </source>
</evidence>
<evidence type="ECO:0008006" key="3">
    <source>
        <dbReference type="Google" id="ProtNLM"/>
    </source>
</evidence>
<comment type="caution">
    <text evidence="1">The sequence shown here is derived from an EMBL/GenBank/DDBJ whole genome shotgun (WGS) entry which is preliminary data.</text>
</comment>
<dbReference type="PANTHER" id="PTHR34071:SF2">
    <property type="entry name" value="FLAVIN-NUCLEOTIDE-BINDING PROTEIN"/>
    <property type="match status" value="1"/>
</dbReference>
<dbReference type="PANTHER" id="PTHR34071">
    <property type="entry name" value="5-NITROIMIDAZOLE ANTIBIOTICS RESISTANCE PROTEIN, NIMA-FAMILY-RELATED PROTEIN-RELATED"/>
    <property type="match status" value="1"/>
</dbReference>
<dbReference type="Gene3D" id="2.30.110.10">
    <property type="entry name" value="Electron Transport, Fmn-binding Protein, Chain A"/>
    <property type="match status" value="1"/>
</dbReference>
<evidence type="ECO:0000313" key="1">
    <source>
        <dbReference type="EMBL" id="OPC83106.1"/>
    </source>
</evidence>
<proteinExistence type="predicted"/>
<reference evidence="1 2" key="1">
    <citation type="submission" date="2017-03" db="EMBL/GenBank/DDBJ databases">
        <title>Draft genome sequence of Streptomyces scabrisporus NF3, endophyte isolated from Amphipterygium adstringens.</title>
        <authorList>
            <person name="Vazquez M."/>
            <person name="Ceapa C.D."/>
            <person name="Rodriguez Luna D."/>
            <person name="Sanchez Esquivel S."/>
        </authorList>
    </citation>
    <scope>NUCLEOTIDE SEQUENCE [LARGE SCALE GENOMIC DNA]</scope>
    <source>
        <strain evidence="1 2">NF3</strain>
    </source>
</reference>
<dbReference type="SUPFAM" id="SSF50475">
    <property type="entry name" value="FMN-binding split barrel"/>
    <property type="match status" value="1"/>
</dbReference>
<dbReference type="RefSeq" id="WP_078977407.1">
    <property type="nucleotide sequence ID" value="NZ_MWQN01000001.1"/>
</dbReference>
<dbReference type="AlphaFoldDB" id="A0A1T3P1X1"/>
<accession>A0A1T3P1X1</accession>
<protein>
    <recommendedName>
        <fullName evidence="3">Flavin-nucleotide-binding protein</fullName>
    </recommendedName>
</protein>
<dbReference type="EMBL" id="MWQN01000001">
    <property type="protein sequence ID" value="OPC83106.1"/>
    <property type="molecule type" value="Genomic_DNA"/>
</dbReference>
<dbReference type="OrthoDB" id="116031at2"/>
<keyword evidence="2" id="KW-1185">Reference proteome</keyword>
<dbReference type="InterPro" id="IPR024747">
    <property type="entry name" value="Pyridox_Oxase-rel"/>
</dbReference>
<dbReference type="STRING" id="159449.B4N89_21135"/>
<name>A0A1T3P1X1_9ACTN</name>
<sequence length="218" mass="23063">MSHPVPGSTPRTRIRRLPDHAVEDRAALHAVLDAGLVGHLAITGADGQPFVLPVAYARDGERVLIHGSTGSRLFRGLAAGAPTCLTVTLLDGLVLARSAFESSMNYRSAMVLGSCTVLPDAEKTAALDLLTDRLLPGRRGDLRPHTTKELAATLVLALSLDEASVKISAGPPDDDEADLDAPIWAGTVPITEHFGTPVPAPDLRFDLPAPNYVGTWTR</sequence>
<dbReference type="Pfam" id="PF12900">
    <property type="entry name" value="Pyridox_ox_2"/>
    <property type="match status" value="1"/>
</dbReference>
<dbReference type="InterPro" id="IPR012349">
    <property type="entry name" value="Split_barrel_FMN-bd"/>
</dbReference>
<gene>
    <name evidence="1" type="ORF">B4N89_21135</name>
</gene>
<organism evidence="1 2">
    <name type="scientific">Embleya scabrispora</name>
    <dbReference type="NCBI Taxonomy" id="159449"/>
    <lineage>
        <taxon>Bacteria</taxon>
        <taxon>Bacillati</taxon>
        <taxon>Actinomycetota</taxon>
        <taxon>Actinomycetes</taxon>
        <taxon>Kitasatosporales</taxon>
        <taxon>Streptomycetaceae</taxon>
        <taxon>Embleya</taxon>
    </lineage>
</organism>
<dbReference type="Proteomes" id="UP000190037">
    <property type="component" value="Unassembled WGS sequence"/>
</dbReference>